<keyword evidence="6" id="KW-0007">Acetylation</keyword>
<gene>
    <name evidence="6 7" type="primary">glsA</name>
    <name evidence="7" type="ORF">H8718_04775</name>
</gene>
<evidence type="ECO:0000256" key="5">
    <source>
        <dbReference type="ARBA" id="ARBA00049534"/>
    </source>
</evidence>
<feature type="binding site" evidence="6">
    <location>
        <position position="113"/>
    </location>
    <ligand>
        <name>substrate</name>
    </ligand>
</feature>
<dbReference type="InterPro" id="IPR012338">
    <property type="entry name" value="Beta-lactam/transpept-like"/>
</dbReference>
<evidence type="ECO:0000256" key="2">
    <source>
        <dbReference type="ARBA" id="ARBA00011881"/>
    </source>
</evidence>
<sequence>MEKILQQALEHGKKYTHLGKSAGYIPELQKVPATDLGIYIETLEGDAYGVGDYEKKFTIQSISKVLVLTLALMDNGPDKVFEKVGMEATGDPFNSIVKLELKSLQKPLNPMINAGAIATTSLIGGKDGTEQIERIVEFARLVSGNASIGINEAVYKSEAQTGDRNRSLAYFMKSCGVILEDVEALIHVYFKQCAMEMTCKDLARIGALYSNNGICLETGKQIIPKSITRMVTAIMTTCGLYDASGEFAVQVGVPAKSGVGGGILATVPNKLGIGVYGPALDEKGNSTGGIKMLSYLSDALELSIF</sequence>
<dbReference type="Pfam" id="PF04960">
    <property type="entry name" value="Glutaminase"/>
    <property type="match status" value="1"/>
</dbReference>
<feature type="binding site" evidence="6">
    <location>
        <position position="241"/>
    </location>
    <ligand>
        <name>substrate</name>
    </ligand>
</feature>
<comment type="catalytic activity">
    <reaction evidence="5 6">
        <text>L-glutamine + H2O = L-glutamate + NH4(+)</text>
        <dbReference type="Rhea" id="RHEA:15889"/>
        <dbReference type="ChEBI" id="CHEBI:15377"/>
        <dbReference type="ChEBI" id="CHEBI:28938"/>
        <dbReference type="ChEBI" id="CHEBI:29985"/>
        <dbReference type="ChEBI" id="CHEBI:58359"/>
        <dbReference type="EC" id="3.5.1.2"/>
    </reaction>
</comment>
<dbReference type="EMBL" id="JACRSY010000005">
    <property type="protein sequence ID" value="MBC8578844.1"/>
    <property type="molecule type" value="Genomic_DNA"/>
</dbReference>
<keyword evidence="8" id="KW-1185">Reference proteome</keyword>
<dbReference type="GO" id="GO:0004359">
    <property type="term" value="F:glutaminase activity"/>
    <property type="evidence" value="ECO:0007669"/>
    <property type="project" value="UniProtKB-UniRule"/>
</dbReference>
<dbReference type="PANTHER" id="PTHR12544:SF29">
    <property type="entry name" value="GLUTAMINASE"/>
    <property type="match status" value="1"/>
</dbReference>
<feature type="binding site" evidence="6">
    <location>
        <position position="61"/>
    </location>
    <ligand>
        <name>substrate</name>
    </ligand>
</feature>
<keyword evidence="4 6" id="KW-0378">Hydrolase</keyword>
<dbReference type="RefSeq" id="WP_249331964.1">
    <property type="nucleotide sequence ID" value="NZ_JACRSY010000005.1"/>
</dbReference>
<feature type="binding site" evidence="6">
    <location>
        <position position="189"/>
    </location>
    <ligand>
        <name>substrate</name>
    </ligand>
</feature>
<dbReference type="Gene3D" id="3.40.710.10">
    <property type="entry name" value="DD-peptidase/beta-lactamase superfamily"/>
    <property type="match status" value="1"/>
</dbReference>
<dbReference type="InterPro" id="IPR015868">
    <property type="entry name" value="Glutaminase"/>
</dbReference>
<evidence type="ECO:0000313" key="7">
    <source>
        <dbReference type="EMBL" id="MBC8578844.1"/>
    </source>
</evidence>
<accession>A0A926IDH0</accession>
<protein>
    <recommendedName>
        <fullName evidence="3 6">Glutaminase</fullName>
        <ecNumber evidence="3 6">3.5.1.2</ecNumber>
    </recommendedName>
</protein>
<evidence type="ECO:0000256" key="3">
    <source>
        <dbReference type="ARBA" id="ARBA00012918"/>
    </source>
</evidence>
<evidence type="ECO:0000313" key="8">
    <source>
        <dbReference type="Proteomes" id="UP000655830"/>
    </source>
</evidence>
<reference evidence="7" key="1">
    <citation type="submission" date="2020-08" db="EMBL/GenBank/DDBJ databases">
        <title>Genome public.</title>
        <authorList>
            <person name="Liu C."/>
            <person name="Sun Q."/>
        </authorList>
    </citation>
    <scope>NUCLEOTIDE SEQUENCE</scope>
    <source>
        <strain evidence="7">NSJ-12</strain>
    </source>
</reference>
<feature type="binding site" evidence="6">
    <location>
        <position position="158"/>
    </location>
    <ligand>
        <name>substrate</name>
    </ligand>
</feature>
<dbReference type="EC" id="3.5.1.2" evidence="3 6"/>
<dbReference type="FunFam" id="3.40.710.10:FF:000005">
    <property type="entry name" value="Glutaminase"/>
    <property type="match status" value="1"/>
</dbReference>
<feature type="binding site" evidence="6">
    <location>
        <position position="259"/>
    </location>
    <ligand>
        <name>substrate</name>
    </ligand>
</feature>
<dbReference type="Proteomes" id="UP000655830">
    <property type="component" value="Unassembled WGS sequence"/>
</dbReference>
<evidence type="ECO:0000256" key="4">
    <source>
        <dbReference type="ARBA" id="ARBA00022801"/>
    </source>
</evidence>
<dbReference type="HAMAP" id="MF_00313">
    <property type="entry name" value="Glutaminase"/>
    <property type="match status" value="1"/>
</dbReference>
<comment type="subunit">
    <text evidence="2 6">Homotetramer.</text>
</comment>
<dbReference type="PANTHER" id="PTHR12544">
    <property type="entry name" value="GLUTAMINASE"/>
    <property type="match status" value="1"/>
</dbReference>
<comment type="caution">
    <text evidence="7">The sequence shown here is derived from an EMBL/GenBank/DDBJ whole genome shotgun (WGS) entry which is preliminary data.</text>
</comment>
<proteinExistence type="inferred from homology"/>
<evidence type="ECO:0000256" key="1">
    <source>
        <dbReference type="ARBA" id="ARBA00011076"/>
    </source>
</evidence>
<dbReference type="SUPFAM" id="SSF56601">
    <property type="entry name" value="beta-lactamase/transpeptidase-like"/>
    <property type="match status" value="1"/>
</dbReference>
<feature type="binding site" evidence="6">
    <location>
        <position position="165"/>
    </location>
    <ligand>
        <name>substrate</name>
    </ligand>
</feature>
<dbReference type="AlphaFoldDB" id="A0A926IDH0"/>
<name>A0A926IDH0_9FIRM</name>
<organism evidence="7 8">
    <name type="scientific">Zhenhengia yiwuensis</name>
    <dbReference type="NCBI Taxonomy" id="2763666"/>
    <lineage>
        <taxon>Bacteria</taxon>
        <taxon>Bacillati</taxon>
        <taxon>Bacillota</taxon>
        <taxon>Clostridia</taxon>
        <taxon>Lachnospirales</taxon>
        <taxon>Lachnospiraceae</taxon>
        <taxon>Zhenhengia</taxon>
    </lineage>
</organism>
<dbReference type="GO" id="GO:0006537">
    <property type="term" value="P:glutamate biosynthetic process"/>
    <property type="evidence" value="ECO:0007669"/>
    <property type="project" value="TreeGrafter"/>
</dbReference>
<evidence type="ECO:0000256" key="6">
    <source>
        <dbReference type="HAMAP-Rule" id="MF_00313"/>
    </source>
</evidence>
<dbReference type="GO" id="GO:0006543">
    <property type="term" value="P:L-glutamine catabolic process"/>
    <property type="evidence" value="ECO:0007669"/>
    <property type="project" value="TreeGrafter"/>
</dbReference>
<comment type="similarity">
    <text evidence="1 6">Belongs to the glutaminase family.</text>
</comment>
<dbReference type="NCBIfam" id="TIGR03814">
    <property type="entry name" value="Gln_ase"/>
    <property type="match status" value="1"/>
</dbReference>